<keyword evidence="2" id="KW-1185">Reference proteome</keyword>
<dbReference type="AlphaFoldDB" id="A0A660HPE4"/>
<reference evidence="1 2" key="1">
    <citation type="journal article" date="2016" name="Int. J. Syst. Evol. Microbiol.">
        <title>Methanosarcina flavescens sp. nov., a methanogenic archaeon isolated from a full-scale anaerobic digester.</title>
        <authorList>
            <person name="Kern T."/>
            <person name="Fischer M.A."/>
            <person name="Deppenmeier U."/>
            <person name="Schmitz R.A."/>
            <person name="Rother M."/>
        </authorList>
    </citation>
    <scope>NUCLEOTIDE SEQUENCE [LARGE SCALE GENOMIC DNA]</scope>
    <source>
        <strain evidence="1 2">E03.2</strain>
    </source>
</reference>
<name>A0A660HPE4_9EURY</name>
<dbReference type="Proteomes" id="UP000053087">
    <property type="component" value="Chromosome"/>
</dbReference>
<gene>
    <name evidence="1" type="ORF">AOB57_002050</name>
</gene>
<dbReference type="EMBL" id="CP032683">
    <property type="protein sequence ID" value="AYK14138.1"/>
    <property type="molecule type" value="Genomic_DNA"/>
</dbReference>
<sequence length="66" mass="8125">MNFRIEDKSDPDSRFLTQKARIFLLQQEKPESKLNRKNKIKNINRDFKYRFKNKIFPEPFFLNICS</sequence>
<proteinExistence type="predicted"/>
<evidence type="ECO:0000313" key="1">
    <source>
        <dbReference type="EMBL" id="AYK14138.1"/>
    </source>
</evidence>
<organism evidence="1 2">
    <name type="scientific">Methanosarcina flavescens</name>
    <dbReference type="NCBI Taxonomy" id="1715806"/>
    <lineage>
        <taxon>Archaea</taxon>
        <taxon>Methanobacteriati</taxon>
        <taxon>Methanobacteriota</taxon>
        <taxon>Stenosarchaea group</taxon>
        <taxon>Methanomicrobia</taxon>
        <taxon>Methanosarcinales</taxon>
        <taxon>Methanosarcinaceae</taxon>
        <taxon>Methanosarcina</taxon>
    </lineage>
</organism>
<protein>
    <submittedName>
        <fullName evidence="1">Uncharacterized protein</fullName>
    </submittedName>
</protein>
<dbReference type="KEGG" id="mfz:AOB57_002050"/>
<accession>A0A660HPE4</accession>
<evidence type="ECO:0000313" key="2">
    <source>
        <dbReference type="Proteomes" id="UP000053087"/>
    </source>
</evidence>